<keyword evidence="1" id="KW-1133">Transmembrane helix</keyword>
<dbReference type="OrthoDB" id="5341873at2759"/>
<reference evidence="2 3" key="1">
    <citation type="journal article" date="2018" name="Nat. Ecol. Evol.">
        <title>Pezizomycetes genomes reveal the molecular basis of ectomycorrhizal truffle lifestyle.</title>
        <authorList>
            <person name="Murat C."/>
            <person name="Payen T."/>
            <person name="Noel B."/>
            <person name="Kuo A."/>
            <person name="Morin E."/>
            <person name="Chen J."/>
            <person name="Kohler A."/>
            <person name="Krizsan K."/>
            <person name="Balestrini R."/>
            <person name="Da Silva C."/>
            <person name="Montanini B."/>
            <person name="Hainaut M."/>
            <person name="Levati E."/>
            <person name="Barry K.W."/>
            <person name="Belfiori B."/>
            <person name="Cichocki N."/>
            <person name="Clum A."/>
            <person name="Dockter R.B."/>
            <person name="Fauchery L."/>
            <person name="Guy J."/>
            <person name="Iotti M."/>
            <person name="Le Tacon F."/>
            <person name="Lindquist E.A."/>
            <person name="Lipzen A."/>
            <person name="Malagnac F."/>
            <person name="Mello A."/>
            <person name="Molinier V."/>
            <person name="Miyauchi S."/>
            <person name="Poulain J."/>
            <person name="Riccioni C."/>
            <person name="Rubini A."/>
            <person name="Sitrit Y."/>
            <person name="Splivallo R."/>
            <person name="Traeger S."/>
            <person name="Wang M."/>
            <person name="Zifcakova L."/>
            <person name="Wipf D."/>
            <person name="Zambonelli A."/>
            <person name="Paolocci F."/>
            <person name="Nowrousian M."/>
            <person name="Ottonello S."/>
            <person name="Baldrian P."/>
            <person name="Spatafora J.W."/>
            <person name="Henrissat B."/>
            <person name="Nagy L.G."/>
            <person name="Aury J.M."/>
            <person name="Wincker P."/>
            <person name="Grigoriev I.V."/>
            <person name="Bonfante P."/>
            <person name="Martin F.M."/>
        </authorList>
    </citation>
    <scope>NUCLEOTIDE SEQUENCE [LARGE SCALE GENOMIC DNA]</scope>
    <source>
        <strain evidence="2 3">RN42</strain>
    </source>
</reference>
<proteinExistence type="predicted"/>
<feature type="transmembrane region" description="Helical" evidence="1">
    <location>
        <begin position="17"/>
        <end position="34"/>
    </location>
</feature>
<evidence type="ECO:0000313" key="3">
    <source>
        <dbReference type="Proteomes" id="UP000275078"/>
    </source>
</evidence>
<keyword evidence="1" id="KW-0472">Membrane</keyword>
<keyword evidence="1" id="KW-0812">Transmembrane</keyword>
<dbReference type="EMBL" id="ML119654">
    <property type="protein sequence ID" value="RPA85328.1"/>
    <property type="molecule type" value="Genomic_DNA"/>
</dbReference>
<gene>
    <name evidence="2" type="ORF">BJ508DRAFT_412111</name>
</gene>
<accession>A0A3N4IKV3</accession>
<dbReference type="Proteomes" id="UP000275078">
    <property type="component" value="Unassembled WGS sequence"/>
</dbReference>
<protein>
    <submittedName>
        <fullName evidence="2">Uncharacterized protein</fullName>
    </submittedName>
</protein>
<name>A0A3N4IKV3_ASCIM</name>
<keyword evidence="3" id="KW-1185">Reference proteome</keyword>
<sequence length="95" mass="10804">MAILETLLTFAFWKKNAILAFSGIVVAVSAWSIMQSDGIFPRSPDPAGDPEYWVRSEMKQCLRNHNVPWERHITDEQMLELVRAAMAAEAEARNQ</sequence>
<evidence type="ECO:0000256" key="1">
    <source>
        <dbReference type="SAM" id="Phobius"/>
    </source>
</evidence>
<evidence type="ECO:0000313" key="2">
    <source>
        <dbReference type="EMBL" id="RPA85328.1"/>
    </source>
</evidence>
<organism evidence="2 3">
    <name type="scientific">Ascobolus immersus RN42</name>
    <dbReference type="NCBI Taxonomy" id="1160509"/>
    <lineage>
        <taxon>Eukaryota</taxon>
        <taxon>Fungi</taxon>
        <taxon>Dikarya</taxon>
        <taxon>Ascomycota</taxon>
        <taxon>Pezizomycotina</taxon>
        <taxon>Pezizomycetes</taxon>
        <taxon>Pezizales</taxon>
        <taxon>Ascobolaceae</taxon>
        <taxon>Ascobolus</taxon>
    </lineage>
</organism>
<dbReference type="AlphaFoldDB" id="A0A3N4IKV3"/>